<dbReference type="RefSeq" id="WP_191593458.1">
    <property type="nucleotide sequence ID" value="NZ_JACYFC010000001.1"/>
</dbReference>
<name>A0ABR8NX64_9GAMM</name>
<accession>A0ABR8NX64</accession>
<evidence type="ECO:0000313" key="3">
    <source>
        <dbReference type="EMBL" id="MBD5770094.1"/>
    </source>
</evidence>
<dbReference type="SMART" id="SM00769">
    <property type="entry name" value="WHy"/>
    <property type="match status" value="2"/>
</dbReference>
<proteinExistence type="inferred from homology"/>
<comment type="caution">
    <text evidence="3">The sequence shown here is derived from an EMBL/GenBank/DDBJ whole genome shotgun (WGS) entry which is preliminary data.</text>
</comment>
<protein>
    <submittedName>
        <fullName evidence="3">LEA type 2 family protein</fullName>
    </submittedName>
</protein>
<dbReference type="Pfam" id="PF03168">
    <property type="entry name" value="LEA_2"/>
    <property type="match status" value="2"/>
</dbReference>
<gene>
    <name evidence="3" type="ORF">IF202_03450</name>
</gene>
<dbReference type="PANTHER" id="PTHR31459">
    <property type="match status" value="1"/>
</dbReference>
<dbReference type="Gene3D" id="2.60.40.1820">
    <property type="match status" value="2"/>
</dbReference>
<comment type="similarity">
    <text evidence="1">Belongs to the LEA type 2 family.</text>
</comment>
<feature type="domain" description="Water stress and hypersensitive response" evidence="2">
    <location>
        <begin position="158"/>
        <end position="275"/>
    </location>
</feature>
<dbReference type="EMBL" id="JACYFC010000001">
    <property type="protein sequence ID" value="MBD5770094.1"/>
    <property type="molecule type" value="Genomic_DNA"/>
</dbReference>
<organism evidence="3 4">
    <name type="scientific">Marinomonas colpomeniae</name>
    <dbReference type="NCBI Taxonomy" id="2774408"/>
    <lineage>
        <taxon>Bacteria</taxon>
        <taxon>Pseudomonadati</taxon>
        <taxon>Pseudomonadota</taxon>
        <taxon>Gammaproteobacteria</taxon>
        <taxon>Oceanospirillales</taxon>
        <taxon>Oceanospirillaceae</taxon>
        <taxon>Marinomonas</taxon>
    </lineage>
</organism>
<dbReference type="InterPro" id="IPR004864">
    <property type="entry name" value="LEA_2"/>
</dbReference>
<sequence>MILRIGFIALIVFLTGCSTFKNTLDASKPNASVTSVSIGDISMETVTLLVGIEVYNPNSFALKAAGFDLDLLIDNSTVASIGQPDASLTLPAKGSNRVQLPVTLTFDEILSSMRGLGDKTEVDYGVQGKVAVNLPVLGSIDMPVEYSGVLPIPKQPEVTFKNLNVDSIGFSGVKLSVDLEVMNPNVFDINLNDVTYQLDVESKSLGGGNIKTINLPQGEFRVISIPLSIGVSDMGTSLYRLLIGSEPVSVDVSIEAEVDTNIDGWKSVPVTYEMKQELN</sequence>
<dbReference type="SUPFAM" id="SSF117070">
    <property type="entry name" value="LEA14-like"/>
    <property type="match status" value="2"/>
</dbReference>
<keyword evidence="4" id="KW-1185">Reference proteome</keyword>
<dbReference type="InterPro" id="IPR045043">
    <property type="entry name" value="Lea14-like"/>
</dbReference>
<dbReference type="PANTHER" id="PTHR31459:SF2">
    <property type="entry name" value="OS03G0843300 PROTEIN"/>
    <property type="match status" value="1"/>
</dbReference>
<evidence type="ECO:0000313" key="4">
    <source>
        <dbReference type="Proteomes" id="UP000604161"/>
    </source>
</evidence>
<evidence type="ECO:0000259" key="2">
    <source>
        <dbReference type="SMART" id="SM00769"/>
    </source>
</evidence>
<dbReference type="PROSITE" id="PS51257">
    <property type="entry name" value="PROKAR_LIPOPROTEIN"/>
    <property type="match status" value="1"/>
</dbReference>
<evidence type="ECO:0000256" key="1">
    <source>
        <dbReference type="ARBA" id="ARBA00005960"/>
    </source>
</evidence>
<dbReference type="InterPro" id="IPR013990">
    <property type="entry name" value="WHy-dom"/>
</dbReference>
<feature type="domain" description="Water stress and hypersensitive response" evidence="2">
    <location>
        <begin position="31"/>
        <end position="149"/>
    </location>
</feature>
<dbReference type="Proteomes" id="UP000604161">
    <property type="component" value="Unassembled WGS sequence"/>
</dbReference>
<reference evidence="3 4" key="1">
    <citation type="submission" date="2020-09" db="EMBL/GenBank/DDBJ databases">
        <title>Marinomonas sp. nov., isolated from the cysticercosis algae of Qingdao, China.</title>
        <authorList>
            <person name="Sun X."/>
        </authorList>
    </citation>
    <scope>NUCLEOTIDE SEQUENCE [LARGE SCALE GENOMIC DNA]</scope>
    <source>
        <strain evidence="3 4">SM2066</strain>
    </source>
</reference>